<dbReference type="Proteomes" id="UP001479436">
    <property type="component" value="Unassembled WGS sequence"/>
</dbReference>
<dbReference type="SUPFAM" id="SSF52833">
    <property type="entry name" value="Thioredoxin-like"/>
    <property type="match status" value="1"/>
</dbReference>
<proteinExistence type="inferred from homology"/>
<dbReference type="PANTHER" id="PTHR28630:SF31">
    <property type="entry name" value="PEROXIREDOXIN-LIKE 2A"/>
    <property type="match status" value="1"/>
</dbReference>
<dbReference type="CDD" id="cd02970">
    <property type="entry name" value="PRX_like2"/>
    <property type="match status" value="1"/>
</dbReference>
<evidence type="ECO:0000256" key="3">
    <source>
        <dbReference type="ARBA" id="ARBA00023284"/>
    </source>
</evidence>
<name>A0ABR2W6Y7_9FUNG</name>
<reference evidence="8 9" key="1">
    <citation type="submission" date="2023-04" db="EMBL/GenBank/DDBJ databases">
        <title>Genome of Basidiobolus ranarum AG-B5.</title>
        <authorList>
            <person name="Stajich J.E."/>
            <person name="Carter-House D."/>
            <person name="Gryganskyi A."/>
        </authorList>
    </citation>
    <scope>NUCLEOTIDE SEQUENCE [LARGE SCALE GENOMIC DNA]</scope>
    <source>
        <strain evidence="8 9">AG-B5</strain>
    </source>
</reference>
<protein>
    <recommendedName>
        <fullName evidence="5">Peroxiredoxin-like 2A</fullName>
    </recommendedName>
    <alternativeName>
        <fullName evidence="7">Peroxiredoxin-like 2 activated in M-CSF stimulated monocytes</fullName>
    </alternativeName>
    <alternativeName>
        <fullName evidence="6">Redox-regulatory protein FAM213A</fullName>
    </alternativeName>
</protein>
<evidence type="ECO:0000256" key="6">
    <source>
        <dbReference type="ARBA" id="ARBA00032058"/>
    </source>
</evidence>
<evidence type="ECO:0000256" key="2">
    <source>
        <dbReference type="ARBA" id="ARBA00022490"/>
    </source>
</evidence>
<dbReference type="EMBL" id="JASJQH010006985">
    <property type="protein sequence ID" value="KAK9721285.1"/>
    <property type="molecule type" value="Genomic_DNA"/>
</dbReference>
<evidence type="ECO:0000256" key="1">
    <source>
        <dbReference type="ARBA" id="ARBA00004496"/>
    </source>
</evidence>
<dbReference type="PANTHER" id="PTHR28630">
    <property type="match status" value="1"/>
</dbReference>
<comment type="caution">
    <text evidence="8">The sequence shown here is derived from an EMBL/GenBank/DDBJ whole genome shotgun (WGS) entry which is preliminary data.</text>
</comment>
<evidence type="ECO:0000256" key="4">
    <source>
        <dbReference type="ARBA" id="ARBA00023787"/>
    </source>
</evidence>
<dbReference type="InterPro" id="IPR036249">
    <property type="entry name" value="Thioredoxin-like_sf"/>
</dbReference>
<evidence type="ECO:0000313" key="9">
    <source>
        <dbReference type="Proteomes" id="UP001479436"/>
    </source>
</evidence>
<evidence type="ECO:0000256" key="7">
    <source>
        <dbReference type="ARBA" id="ARBA00032129"/>
    </source>
</evidence>
<comment type="similarity">
    <text evidence="4">Belongs to the peroxiredoxin-like PRXL2 family. PRXL2A subfamily.</text>
</comment>
<evidence type="ECO:0000313" key="8">
    <source>
        <dbReference type="EMBL" id="KAK9721285.1"/>
    </source>
</evidence>
<organism evidence="8 9">
    <name type="scientific">Basidiobolus ranarum</name>
    <dbReference type="NCBI Taxonomy" id="34480"/>
    <lineage>
        <taxon>Eukaryota</taxon>
        <taxon>Fungi</taxon>
        <taxon>Fungi incertae sedis</taxon>
        <taxon>Zoopagomycota</taxon>
        <taxon>Entomophthoromycotina</taxon>
        <taxon>Basidiobolomycetes</taxon>
        <taxon>Basidiobolales</taxon>
        <taxon>Basidiobolaceae</taxon>
        <taxon>Basidiobolus</taxon>
    </lineage>
</organism>
<comment type="subcellular location">
    <subcellularLocation>
        <location evidence="1">Cytoplasm</location>
    </subcellularLocation>
</comment>
<keyword evidence="9" id="KW-1185">Reference proteome</keyword>
<evidence type="ECO:0000256" key="5">
    <source>
        <dbReference type="ARBA" id="ARBA00023849"/>
    </source>
</evidence>
<dbReference type="Pfam" id="PF13911">
    <property type="entry name" value="AhpC-TSA_2"/>
    <property type="match status" value="1"/>
</dbReference>
<sequence length="201" mass="22797">MYVRQYYFIKNITSYKKDVDLRLGKSFQDNTTIPAKQLWKNSPALIMVVRRPGCKLCRREAKDLAERRTQISEKLGIPMYAVVHEELGVEEFNKEFFNGTVYLDEEKGFYKALGGGKLSWANWTSLLNPTTLYSYLTSGVDGNLQGEGRIYGGLYIVGKGEKGVVYEYKEKYLGDIASMEEVVKVCEQVAKDTEATPKASL</sequence>
<dbReference type="InterPro" id="IPR032801">
    <property type="entry name" value="PXL2A/B/C"/>
</dbReference>
<gene>
    <name evidence="8" type="ORF">K7432_003549</name>
</gene>
<keyword evidence="2" id="KW-0963">Cytoplasm</keyword>
<accession>A0ABR2W6Y7</accession>
<keyword evidence="3" id="KW-0676">Redox-active center</keyword>